<dbReference type="Pfam" id="PF06283">
    <property type="entry name" value="ThuA"/>
    <property type="match status" value="1"/>
</dbReference>
<keyword evidence="1" id="KW-0472">Membrane</keyword>
<dbReference type="KEGG" id="chih:GWR21_01175"/>
<evidence type="ECO:0000256" key="1">
    <source>
        <dbReference type="SAM" id="Phobius"/>
    </source>
</evidence>
<accession>A0A6B9ZCD4</accession>
<gene>
    <name evidence="3" type="ORF">GWR21_01175</name>
</gene>
<evidence type="ECO:0000313" key="3">
    <source>
        <dbReference type="EMBL" id="QHS58253.1"/>
    </source>
</evidence>
<feature type="transmembrane region" description="Helical" evidence="1">
    <location>
        <begin position="9"/>
        <end position="26"/>
    </location>
</feature>
<name>A0A6B9ZCD4_9BACT</name>
<dbReference type="InterPro" id="IPR029010">
    <property type="entry name" value="ThuA-like"/>
</dbReference>
<dbReference type="InterPro" id="IPR029062">
    <property type="entry name" value="Class_I_gatase-like"/>
</dbReference>
<dbReference type="Proteomes" id="UP000476411">
    <property type="component" value="Chromosome"/>
</dbReference>
<dbReference type="EMBL" id="CP048113">
    <property type="protein sequence ID" value="QHS58253.1"/>
    <property type="molecule type" value="Genomic_DNA"/>
</dbReference>
<proteinExistence type="predicted"/>
<keyword evidence="1" id="KW-0812">Transmembrane</keyword>
<feature type="domain" description="ThuA-like" evidence="2">
    <location>
        <begin position="36"/>
        <end position="258"/>
    </location>
</feature>
<sequence length="262" mass="30186">MFRRYCRKTLYYIPFVVILFGLQAFQPVGLSTPRFRVLALAENGGHHIAYSRAAKVWLDQLAGDSNFVIDYIDNTEKIDSTYLSQYRLFIQLDYPPYAWKDKAVKAFEQYVNEGRGGWIGFHHATLLGEFDGYGIWPWFYAFMGQIRFKDYIAGLASGDVHVEDAAHPVLEGVPPVFKIKTEEWYTYDNSPRAHVHVLANVDEHSYQPASSKTMGDHPVIWTNPAYKARNVYIFMGHSPDLFENNSYLTLFKNAIFWASGQK</sequence>
<dbReference type="SUPFAM" id="SSF52317">
    <property type="entry name" value="Class I glutamine amidotransferase-like"/>
    <property type="match status" value="1"/>
</dbReference>
<dbReference type="PANTHER" id="PTHR40469:SF2">
    <property type="entry name" value="GALACTOSE-BINDING DOMAIN-LIKE SUPERFAMILY PROTEIN"/>
    <property type="match status" value="1"/>
</dbReference>
<keyword evidence="1" id="KW-1133">Transmembrane helix</keyword>
<dbReference type="Gene3D" id="3.40.50.880">
    <property type="match status" value="1"/>
</dbReference>
<reference evidence="3 4" key="1">
    <citation type="submission" date="2020-01" db="EMBL/GenBank/DDBJ databases">
        <title>Complete genome sequence of Chitinophaga sp. H33E-04 isolated from quinoa roots.</title>
        <authorList>
            <person name="Weon H.-Y."/>
            <person name="Lee S.A."/>
        </authorList>
    </citation>
    <scope>NUCLEOTIDE SEQUENCE [LARGE SCALE GENOMIC DNA]</scope>
    <source>
        <strain evidence="3 4">H33E-04</strain>
    </source>
</reference>
<dbReference type="RefSeq" id="WP_162329958.1">
    <property type="nucleotide sequence ID" value="NZ_CP048113.1"/>
</dbReference>
<protein>
    <submittedName>
        <fullName evidence="3">ThuA domain-containing protein</fullName>
    </submittedName>
</protein>
<evidence type="ECO:0000313" key="4">
    <source>
        <dbReference type="Proteomes" id="UP000476411"/>
    </source>
</evidence>
<dbReference type="PANTHER" id="PTHR40469">
    <property type="entry name" value="SECRETED GLYCOSYL HYDROLASE"/>
    <property type="match status" value="1"/>
</dbReference>
<dbReference type="AlphaFoldDB" id="A0A6B9ZCD4"/>
<evidence type="ECO:0000259" key="2">
    <source>
        <dbReference type="Pfam" id="PF06283"/>
    </source>
</evidence>
<organism evidence="3 4">
    <name type="scientific">Chitinophaga agri</name>
    <dbReference type="NCBI Taxonomy" id="2703787"/>
    <lineage>
        <taxon>Bacteria</taxon>
        <taxon>Pseudomonadati</taxon>
        <taxon>Bacteroidota</taxon>
        <taxon>Chitinophagia</taxon>
        <taxon>Chitinophagales</taxon>
        <taxon>Chitinophagaceae</taxon>
        <taxon>Chitinophaga</taxon>
    </lineage>
</organism>
<keyword evidence="4" id="KW-1185">Reference proteome</keyword>